<evidence type="ECO:0000313" key="15">
    <source>
        <dbReference type="Proteomes" id="UP000516349"/>
    </source>
</evidence>
<evidence type="ECO:0000256" key="2">
    <source>
        <dbReference type="ARBA" id="ARBA00022679"/>
    </source>
</evidence>
<keyword evidence="2 9" id="KW-0808">Transferase</keyword>
<feature type="domain" description="Thiamine phosphate synthase/TenI" evidence="13">
    <location>
        <begin position="15"/>
        <end position="183"/>
    </location>
</feature>
<dbReference type="Gene3D" id="3.20.20.70">
    <property type="entry name" value="Aldolase class I"/>
    <property type="match status" value="1"/>
</dbReference>
<comment type="catalytic activity">
    <reaction evidence="7 9 10">
        <text>2-(2-carboxy-4-methylthiazol-5-yl)ethyl phosphate + 4-amino-2-methyl-5-(diphosphooxymethyl)pyrimidine + 2 H(+) = thiamine phosphate + CO2 + diphosphate</text>
        <dbReference type="Rhea" id="RHEA:47848"/>
        <dbReference type="ChEBI" id="CHEBI:15378"/>
        <dbReference type="ChEBI" id="CHEBI:16526"/>
        <dbReference type="ChEBI" id="CHEBI:33019"/>
        <dbReference type="ChEBI" id="CHEBI:37575"/>
        <dbReference type="ChEBI" id="CHEBI:57841"/>
        <dbReference type="ChEBI" id="CHEBI:62890"/>
        <dbReference type="EC" id="2.5.1.3"/>
    </reaction>
</comment>
<dbReference type="InterPro" id="IPR036206">
    <property type="entry name" value="ThiamineP_synth_sf"/>
</dbReference>
<evidence type="ECO:0000256" key="7">
    <source>
        <dbReference type="ARBA" id="ARBA00047851"/>
    </source>
</evidence>
<evidence type="ECO:0000313" key="14">
    <source>
        <dbReference type="EMBL" id="QNT78366.1"/>
    </source>
</evidence>
<dbReference type="SUPFAM" id="SSF51391">
    <property type="entry name" value="Thiamin phosphate synthase"/>
    <property type="match status" value="1"/>
</dbReference>
<dbReference type="Proteomes" id="UP000516349">
    <property type="component" value="Chromosome"/>
</dbReference>
<feature type="binding site" evidence="9">
    <location>
        <position position="64"/>
    </location>
    <ligand>
        <name>Mg(2+)</name>
        <dbReference type="ChEBI" id="CHEBI:18420"/>
    </ligand>
</feature>
<dbReference type="InterPro" id="IPR022998">
    <property type="entry name" value="ThiamineP_synth_TenI"/>
</dbReference>
<evidence type="ECO:0000259" key="13">
    <source>
        <dbReference type="Pfam" id="PF02581"/>
    </source>
</evidence>
<dbReference type="CDD" id="cd00564">
    <property type="entry name" value="TMP_TenI"/>
    <property type="match status" value="1"/>
</dbReference>
<comment type="cofactor">
    <cofactor evidence="9">
        <name>Mg(2+)</name>
        <dbReference type="ChEBI" id="CHEBI:18420"/>
    </cofactor>
    <text evidence="9">Binds 1 Mg(2+) ion per subunit.</text>
</comment>
<dbReference type="PANTHER" id="PTHR20857">
    <property type="entry name" value="THIAMINE-PHOSPHATE PYROPHOSPHORYLASE"/>
    <property type="match status" value="1"/>
</dbReference>
<dbReference type="AlphaFoldDB" id="A0A7H1NRF6"/>
<dbReference type="KEGG" id="ebla:JGUZn3_11390"/>
<accession>A0A7H1NRF6</accession>
<dbReference type="UniPathway" id="UPA00060">
    <property type="reaction ID" value="UER00141"/>
</dbReference>
<evidence type="ECO:0000256" key="8">
    <source>
        <dbReference type="ARBA" id="ARBA00047883"/>
    </source>
</evidence>
<proteinExistence type="inferred from homology"/>
<dbReference type="EC" id="2.5.1.3" evidence="9"/>
<reference evidence="14 15" key="1">
    <citation type="submission" date="2020-08" db="EMBL/GenBank/DDBJ databases">
        <title>Complete genome sequence of Entomobacter blattae G55GP.</title>
        <authorList>
            <person name="Poehlein A."/>
            <person name="Guzman J."/>
            <person name="Daniel R."/>
            <person name="Vilcinskas A."/>
        </authorList>
    </citation>
    <scope>NUCLEOTIDE SEQUENCE [LARGE SCALE GENOMIC DNA]</scope>
    <source>
        <strain evidence="14 15">G55GP</strain>
    </source>
</reference>
<name>A0A7H1NRF6_9PROT</name>
<keyword evidence="5 9" id="KW-0784">Thiamine biosynthesis</keyword>
<dbReference type="HAMAP" id="MF_00097">
    <property type="entry name" value="TMP_synthase"/>
    <property type="match status" value="1"/>
</dbReference>
<evidence type="ECO:0000256" key="9">
    <source>
        <dbReference type="HAMAP-Rule" id="MF_00097"/>
    </source>
</evidence>
<dbReference type="PANTHER" id="PTHR20857:SF15">
    <property type="entry name" value="THIAMINE-PHOSPHATE SYNTHASE"/>
    <property type="match status" value="1"/>
</dbReference>
<keyword evidence="3 9" id="KW-0479">Metal-binding</keyword>
<comment type="catalytic activity">
    <reaction evidence="6 9 10">
        <text>4-methyl-5-(2-phosphooxyethyl)-thiazole + 4-amino-2-methyl-5-(diphosphooxymethyl)pyrimidine + H(+) = thiamine phosphate + diphosphate</text>
        <dbReference type="Rhea" id="RHEA:22328"/>
        <dbReference type="ChEBI" id="CHEBI:15378"/>
        <dbReference type="ChEBI" id="CHEBI:33019"/>
        <dbReference type="ChEBI" id="CHEBI:37575"/>
        <dbReference type="ChEBI" id="CHEBI:57841"/>
        <dbReference type="ChEBI" id="CHEBI:58296"/>
        <dbReference type="EC" id="2.5.1.3"/>
    </reaction>
</comment>
<comment type="pathway">
    <text evidence="1 9 11">Cofactor biosynthesis; thiamine diphosphate biosynthesis; thiamine phosphate from 4-amino-2-methyl-5-diphosphomethylpyrimidine and 4-methyl-5-(2-phosphoethyl)-thiazole: step 1/1.</text>
</comment>
<dbReference type="InterPro" id="IPR013785">
    <property type="entry name" value="Aldolase_TIM"/>
</dbReference>
<feature type="binding site" evidence="9">
    <location>
        <begin position="31"/>
        <end position="35"/>
    </location>
    <ligand>
        <name>4-amino-2-methyl-5-(diphosphooxymethyl)pyrimidine</name>
        <dbReference type="ChEBI" id="CHEBI:57841"/>
    </ligand>
</feature>
<keyword evidence="15" id="KW-1185">Reference proteome</keyword>
<organism evidence="14 15">
    <name type="scientific">Entomobacter blattae</name>
    <dbReference type="NCBI Taxonomy" id="2762277"/>
    <lineage>
        <taxon>Bacteria</taxon>
        <taxon>Pseudomonadati</taxon>
        <taxon>Pseudomonadota</taxon>
        <taxon>Alphaproteobacteria</taxon>
        <taxon>Acetobacterales</taxon>
        <taxon>Acetobacteraceae</taxon>
        <taxon>Entomobacter</taxon>
    </lineage>
</organism>
<feature type="binding site" evidence="9">
    <location>
        <position position="63"/>
    </location>
    <ligand>
        <name>4-amino-2-methyl-5-(diphosphooxymethyl)pyrimidine</name>
        <dbReference type="ChEBI" id="CHEBI:57841"/>
    </ligand>
</feature>
<evidence type="ECO:0000256" key="3">
    <source>
        <dbReference type="ARBA" id="ARBA00022723"/>
    </source>
</evidence>
<dbReference type="InterPro" id="IPR034291">
    <property type="entry name" value="TMP_synthase"/>
</dbReference>
<feature type="binding site" evidence="9">
    <location>
        <begin position="128"/>
        <end position="130"/>
    </location>
    <ligand>
        <name>2-[(2R,5Z)-2-carboxy-4-methylthiazol-5(2H)-ylidene]ethyl phosphate</name>
        <dbReference type="ChEBI" id="CHEBI:62899"/>
    </ligand>
</feature>
<dbReference type="NCBIfam" id="NF000734">
    <property type="entry name" value="PRK00043.1-5"/>
    <property type="match status" value="1"/>
</dbReference>
<dbReference type="Pfam" id="PF02581">
    <property type="entry name" value="TMP-TENI"/>
    <property type="match status" value="1"/>
</dbReference>
<feature type="compositionally biased region" description="Polar residues" evidence="12">
    <location>
        <begin position="211"/>
        <end position="242"/>
    </location>
</feature>
<dbReference type="GO" id="GO:0009228">
    <property type="term" value="P:thiamine biosynthetic process"/>
    <property type="evidence" value="ECO:0007669"/>
    <property type="project" value="UniProtKB-KW"/>
</dbReference>
<protein>
    <recommendedName>
        <fullName evidence="9">Thiamine-phosphate synthase</fullName>
        <shortName evidence="9">TP synthase</shortName>
        <shortName evidence="9">TPS</shortName>
        <ecNumber evidence="9">2.5.1.3</ecNumber>
    </recommendedName>
    <alternativeName>
        <fullName evidence="9">Thiamine-phosphate pyrophosphorylase</fullName>
        <shortName evidence="9">TMP pyrophosphorylase</shortName>
        <shortName evidence="9">TMP-PPase</shortName>
    </alternativeName>
</protein>
<dbReference type="GO" id="GO:0004789">
    <property type="term" value="F:thiamine-phosphate diphosphorylase activity"/>
    <property type="evidence" value="ECO:0007669"/>
    <property type="project" value="UniProtKB-UniRule"/>
</dbReference>
<evidence type="ECO:0000256" key="10">
    <source>
        <dbReference type="RuleBase" id="RU003826"/>
    </source>
</evidence>
<evidence type="ECO:0000256" key="6">
    <source>
        <dbReference type="ARBA" id="ARBA00047334"/>
    </source>
</evidence>
<dbReference type="NCBIfam" id="TIGR00693">
    <property type="entry name" value="thiE"/>
    <property type="match status" value="1"/>
</dbReference>
<feature type="region of interest" description="Disordered" evidence="12">
    <location>
        <begin position="205"/>
        <end position="291"/>
    </location>
</feature>
<feature type="binding site" evidence="9">
    <location>
        <begin position="180"/>
        <end position="181"/>
    </location>
    <ligand>
        <name>2-[(2R,5Z)-2-carboxy-4-methylthiazol-5(2H)-ylidene]ethyl phosphate</name>
        <dbReference type="ChEBI" id="CHEBI:62899"/>
    </ligand>
</feature>
<comment type="function">
    <text evidence="9">Condenses 4-methyl-5-(beta-hydroxyethyl)thiazole monophosphate (THZ-P) and 2-methyl-4-amino-5-hydroxymethyl pyrimidine pyrophosphate (HMP-PP) to form thiamine monophosphate (TMP).</text>
</comment>
<feature type="compositionally biased region" description="Basic and acidic residues" evidence="12">
    <location>
        <begin position="243"/>
        <end position="268"/>
    </location>
</feature>
<comment type="similarity">
    <text evidence="9 10">Belongs to the thiamine-phosphate synthase family.</text>
</comment>
<dbReference type="GO" id="GO:0009229">
    <property type="term" value="P:thiamine diphosphate biosynthetic process"/>
    <property type="evidence" value="ECO:0007669"/>
    <property type="project" value="UniProtKB-UniRule"/>
</dbReference>
<evidence type="ECO:0000256" key="1">
    <source>
        <dbReference type="ARBA" id="ARBA00005165"/>
    </source>
</evidence>
<evidence type="ECO:0000256" key="12">
    <source>
        <dbReference type="SAM" id="MobiDB-lite"/>
    </source>
</evidence>
<feature type="binding site" evidence="9">
    <location>
        <position position="160"/>
    </location>
    <ligand>
        <name>2-[(2R,5Z)-2-carboxy-4-methylthiazol-5(2H)-ylidene]ethyl phosphate</name>
        <dbReference type="ChEBI" id="CHEBI:62899"/>
    </ligand>
</feature>
<feature type="binding site" evidence="9">
    <location>
        <position position="83"/>
    </location>
    <ligand>
        <name>Mg(2+)</name>
        <dbReference type="ChEBI" id="CHEBI:18420"/>
    </ligand>
</feature>
<dbReference type="GO" id="GO:0005737">
    <property type="term" value="C:cytoplasm"/>
    <property type="evidence" value="ECO:0007669"/>
    <property type="project" value="TreeGrafter"/>
</dbReference>
<dbReference type="GO" id="GO:0000287">
    <property type="term" value="F:magnesium ion binding"/>
    <property type="evidence" value="ECO:0007669"/>
    <property type="project" value="UniProtKB-UniRule"/>
</dbReference>
<evidence type="ECO:0000256" key="4">
    <source>
        <dbReference type="ARBA" id="ARBA00022842"/>
    </source>
</evidence>
<comment type="catalytic activity">
    <reaction evidence="8 9 10">
        <text>2-[(2R,5Z)-2-carboxy-4-methylthiazol-5(2H)-ylidene]ethyl phosphate + 4-amino-2-methyl-5-(diphosphooxymethyl)pyrimidine + 2 H(+) = thiamine phosphate + CO2 + diphosphate</text>
        <dbReference type="Rhea" id="RHEA:47844"/>
        <dbReference type="ChEBI" id="CHEBI:15378"/>
        <dbReference type="ChEBI" id="CHEBI:16526"/>
        <dbReference type="ChEBI" id="CHEBI:33019"/>
        <dbReference type="ChEBI" id="CHEBI:37575"/>
        <dbReference type="ChEBI" id="CHEBI:57841"/>
        <dbReference type="ChEBI" id="CHEBI:62899"/>
        <dbReference type="EC" id="2.5.1.3"/>
    </reaction>
</comment>
<evidence type="ECO:0000256" key="11">
    <source>
        <dbReference type="RuleBase" id="RU004253"/>
    </source>
</evidence>
<feature type="binding site" evidence="9">
    <location>
        <position position="102"/>
    </location>
    <ligand>
        <name>4-amino-2-methyl-5-(diphosphooxymethyl)pyrimidine</name>
        <dbReference type="ChEBI" id="CHEBI:57841"/>
    </ligand>
</feature>
<keyword evidence="4 9" id="KW-0460">Magnesium</keyword>
<evidence type="ECO:0000256" key="5">
    <source>
        <dbReference type="ARBA" id="ARBA00022977"/>
    </source>
</evidence>
<gene>
    <name evidence="14" type="primary">thiE_1</name>
    <name evidence="9" type="synonym">thiE</name>
    <name evidence="14" type="ORF">JGUZn3_11390</name>
</gene>
<sequence length="291" mass="31287">MSAFSLPPFYPVVDSAQWVERLVPTGVKLIQLRMKDKPLAIMQQQAAQALALCQRYAAQLVLNDYWPIAITLKIPFVHLGQEDLQTADIQALKHHNIAIGVSTHDHAELEKALAISPDYVALGPIFPTTSKIMAFGPQGIARITEWKKHVGPLPLVAIGGIACEQAAACLKAGADSVAAISDITQNPSPEERAREWLKATQLVDKPALSLPPQQGLDSRPNPSAESSSAVHASPEQSGSEQSDSGHNDSGHNDSGHGDFGHNDSRQEIRSNPNEPPNSPLSHGAHQKHLTP</sequence>
<dbReference type="EMBL" id="CP060244">
    <property type="protein sequence ID" value="QNT78366.1"/>
    <property type="molecule type" value="Genomic_DNA"/>
</dbReference>
<feature type="binding site" evidence="9">
    <location>
        <position position="131"/>
    </location>
    <ligand>
        <name>4-amino-2-methyl-5-(diphosphooxymethyl)pyrimidine</name>
        <dbReference type="ChEBI" id="CHEBI:57841"/>
    </ligand>
</feature>